<dbReference type="AlphaFoldDB" id="A0A840V4Y0"/>
<organism evidence="2 3">
    <name type="scientific">Desulfoprunum benzoelyticum</name>
    <dbReference type="NCBI Taxonomy" id="1506996"/>
    <lineage>
        <taxon>Bacteria</taxon>
        <taxon>Pseudomonadati</taxon>
        <taxon>Thermodesulfobacteriota</taxon>
        <taxon>Desulfobulbia</taxon>
        <taxon>Desulfobulbales</taxon>
        <taxon>Desulfobulbaceae</taxon>
        <taxon>Desulfoprunum</taxon>
    </lineage>
</organism>
<comment type="caution">
    <text evidence="2">The sequence shown here is derived from an EMBL/GenBank/DDBJ whole genome shotgun (WGS) entry which is preliminary data.</text>
</comment>
<feature type="chain" id="PRO_5033050405" evidence="1">
    <location>
        <begin position="19"/>
        <end position="75"/>
    </location>
</feature>
<dbReference type="RefSeq" id="WP_183350593.1">
    <property type="nucleotide sequence ID" value="NZ_JACHEO010000009.1"/>
</dbReference>
<gene>
    <name evidence="2" type="ORF">HNQ81_001872</name>
</gene>
<dbReference type="Proteomes" id="UP000539642">
    <property type="component" value="Unassembled WGS sequence"/>
</dbReference>
<evidence type="ECO:0000313" key="2">
    <source>
        <dbReference type="EMBL" id="MBB5348141.1"/>
    </source>
</evidence>
<name>A0A840V4Y0_9BACT</name>
<feature type="signal peptide" evidence="1">
    <location>
        <begin position="1"/>
        <end position="18"/>
    </location>
</feature>
<dbReference type="EMBL" id="JACHEO010000009">
    <property type="protein sequence ID" value="MBB5348141.1"/>
    <property type="molecule type" value="Genomic_DNA"/>
</dbReference>
<proteinExistence type="predicted"/>
<evidence type="ECO:0000313" key="3">
    <source>
        <dbReference type="Proteomes" id="UP000539642"/>
    </source>
</evidence>
<protein>
    <submittedName>
        <fullName evidence="2">PBP1b-binding outer membrane lipoprotein LpoB</fullName>
    </submittedName>
</protein>
<keyword evidence="1" id="KW-0732">Signal</keyword>
<evidence type="ECO:0000256" key="1">
    <source>
        <dbReference type="SAM" id="SignalP"/>
    </source>
</evidence>
<keyword evidence="3" id="KW-1185">Reference proteome</keyword>
<keyword evidence="2" id="KW-0449">Lipoprotein</keyword>
<accession>A0A840V4Y0</accession>
<reference evidence="2 3" key="1">
    <citation type="submission" date="2020-08" db="EMBL/GenBank/DDBJ databases">
        <title>Genomic Encyclopedia of Type Strains, Phase IV (KMG-IV): sequencing the most valuable type-strain genomes for metagenomic binning, comparative biology and taxonomic classification.</title>
        <authorList>
            <person name="Goeker M."/>
        </authorList>
    </citation>
    <scope>NUCLEOTIDE SEQUENCE [LARGE SCALE GENOMIC DNA]</scope>
    <source>
        <strain evidence="2 3">DSM 28570</strain>
    </source>
</reference>
<dbReference type="PROSITE" id="PS51257">
    <property type="entry name" value="PROKAR_LIPOPROTEIN"/>
    <property type="match status" value="1"/>
</dbReference>
<sequence>MILRISLPLVVASFLLLAGCSGDEGTKEQSAIDKQNERTAKAAVEAIKTPIDKARVVADQQVDHNRTLKEQTTDR</sequence>